<dbReference type="Proteomes" id="UP000231542">
    <property type="component" value="Unassembled WGS sequence"/>
</dbReference>
<dbReference type="AlphaFoldDB" id="A0A2H0YUL3"/>
<sequence>MEARIIRIAEDYAILKLSNQEELKWPREKLPPTAKEGMSLWLELEIHPSPKTESKFSKDFLNEILKEDSKIS</sequence>
<dbReference type="EMBL" id="PEXU01000056">
    <property type="protein sequence ID" value="PIS42150.1"/>
    <property type="molecule type" value="Genomic_DNA"/>
</dbReference>
<gene>
    <name evidence="1" type="ORF">COT24_05020</name>
</gene>
<organism evidence="1 2">
    <name type="scientific">Candidatus Kerfeldbacteria bacterium CG08_land_8_20_14_0_20_40_16</name>
    <dbReference type="NCBI Taxonomy" id="2014244"/>
    <lineage>
        <taxon>Bacteria</taxon>
        <taxon>Candidatus Kerfeldiibacteriota</taxon>
    </lineage>
</organism>
<proteinExistence type="predicted"/>
<protein>
    <recommendedName>
        <fullName evidence="3">DUF3006 domain-containing protein</fullName>
    </recommendedName>
</protein>
<evidence type="ECO:0008006" key="3">
    <source>
        <dbReference type="Google" id="ProtNLM"/>
    </source>
</evidence>
<evidence type="ECO:0000313" key="1">
    <source>
        <dbReference type="EMBL" id="PIS42150.1"/>
    </source>
</evidence>
<reference evidence="1 2" key="1">
    <citation type="submission" date="2017-09" db="EMBL/GenBank/DDBJ databases">
        <title>Depth-based differentiation of microbial function through sediment-hosted aquifers and enrichment of novel symbionts in the deep terrestrial subsurface.</title>
        <authorList>
            <person name="Probst A.J."/>
            <person name="Ladd B."/>
            <person name="Jarett J.K."/>
            <person name="Geller-Mcgrath D.E."/>
            <person name="Sieber C.M."/>
            <person name="Emerson J.B."/>
            <person name="Anantharaman K."/>
            <person name="Thomas B.C."/>
            <person name="Malmstrom R."/>
            <person name="Stieglmeier M."/>
            <person name="Klingl A."/>
            <person name="Woyke T."/>
            <person name="Ryan C.M."/>
            <person name="Banfield J.F."/>
        </authorList>
    </citation>
    <scope>NUCLEOTIDE SEQUENCE [LARGE SCALE GENOMIC DNA]</scope>
    <source>
        <strain evidence="1">CG08_land_8_20_14_0_20_40_16</strain>
    </source>
</reference>
<name>A0A2H0YUL3_9BACT</name>
<accession>A0A2H0YUL3</accession>
<evidence type="ECO:0000313" key="2">
    <source>
        <dbReference type="Proteomes" id="UP000231542"/>
    </source>
</evidence>
<comment type="caution">
    <text evidence="1">The sequence shown here is derived from an EMBL/GenBank/DDBJ whole genome shotgun (WGS) entry which is preliminary data.</text>
</comment>